<evidence type="ECO:0000313" key="3">
    <source>
        <dbReference type="Proteomes" id="UP001597296"/>
    </source>
</evidence>
<sequence>MTDADIRARALEIKQANPGFSWEDVFEKMVEQGYDEDQVNAVIAALEHEQRNVASPRPSQWADRPGNRGRENEKPGDRQCHKAPSPSAPFRFVALNDRVELATETERAPLDKPRSDGYCGRIEVTWTAETPLLIGQQEGKDESSVVVPMAFGEGNWVVPGASLRGMLRAVLEIITFGRLSHLNAHRRYGLRDFLHPDYAGENSRYPVGKVTEVKAGWLSLRKEPEENGEPIRDIYRITPCQWSQILIEENEKFGDREQWVQLDLKDKYQKFGMLDGDIYDFGKLFRFSSRVVHNNKDAVRIDPHGTIEGVLVFSDKIPGKGGKNGKKVEYVFHGPVGKEWKLSEDSFRQFRRMYSKPAKNKSEPDGTWKKLQATLKAGKRVPVFYVGSLEQQGDNFAFGLTRLFKVPHRYSLGEIRARSKDHATRPIRTKDGVSNLDLVETLFGYVLEGDQFEGGDEQPRSIARKGKVAFSFGTIDSKTTPVKVGPLMTTVMMAPRPSFAPFYLAGPLKDYSDSEARLAGRKRYLPRYDGGASCTTIEPMLRRQIENIRNNTPNRAQGDNPNIQTRLRFLVPDQGRKEFSFTSTIRLHNVGREEIGAVLWALTHGGEQEKYRHMLGRAKPFGAGQIRVDRVALTLRANRPGAPAEPIADLSPFLKAFEARMGGNEWRDSQPIEDFLTCSRPGAVADGLDYLPAPEKFSALRRAVQRIKGNTPVCHGFAEDRLLAPKPSR</sequence>
<evidence type="ECO:0000313" key="2">
    <source>
        <dbReference type="EMBL" id="MFD2233154.1"/>
    </source>
</evidence>
<feature type="compositionally biased region" description="Basic and acidic residues" evidence="1">
    <location>
        <begin position="65"/>
        <end position="80"/>
    </location>
</feature>
<accession>A0ABW5C744</accession>
<dbReference type="RefSeq" id="WP_377314934.1">
    <property type="nucleotide sequence ID" value="NZ_JBHUIY010000006.1"/>
</dbReference>
<organism evidence="2 3">
    <name type="scientific">Phaeospirillum tilakii</name>
    <dbReference type="NCBI Taxonomy" id="741673"/>
    <lineage>
        <taxon>Bacteria</taxon>
        <taxon>Pseudomonadati</taxon>
        <taxon>Pseudomonadota</taxon>
        <taxon>Alphaproteobacteria</taxon>
        <taxon>Rhodospirillales</taxon>
        <taxon>Rhodospirillaceae</taxon>
        <taxon>Phaeospirillum</taxon>
    </lineage>
</organism>
<comment type="caution">
    <text evidence="2">The sequence shown here is derived from an EMBL/GenBank/DDBJ whole genome shotgun (WGS) entry which is preliminary data.</text>
</comment>
<dbReference type="NCBIfam" id="TIGR03986">
    <property type="entry name" value="TIGR03986 family CRISPR-associated RAMP protein"/>
    <property type="match status" value="1"/>
</dbReference>
<dbReference type="InterPro" id="IPR023825">
    <property type="entry name" value="CRISPR-assoc_RAMP_BGP1436"/>
</dbReference>
<name>A0ABW5C744_9PROT</name>
<proteinExistence type="predicted"/>
<protein>
    <submittedName>
        <fullName evidence="2">TIGR03986 family CRISPR-associated RAMP protein</fullName>
    </submittedName>
</protein>
<evidence type="ECO:0000256" key="1">
    <source>
        <dbReference type="SAM" id="MobiDB-lite"/>
    </source>
</evidence>
<keyword evidence="3" id="KW-1185">Reference proteome</keyword>
<feature type="region of interest" description="Disordered" evidence="1">
    <location>
        <begin position="49"/>
        <end position="88"/>
    </location>
</feature>
<dbReference type="EMBL" id="JBHUIY010000006">
    <property type="protein sequence ID" value="MFD2233154.1"/>
    <property type="molecule type" value="Genomic_DNA"/>
</dbReference>
<dbReference type="Proteomes" id="UP001597296">
    <property type="component" value="Unassembled WGS sequence"/>
</dbReference>
<reference evidence="3" key="1">
    <citation type="journal article" date="2019" name="Int. J. Syst. Evol. Microbiol.">
        <title>The Global Catalogue of Microorganisms (GCM) 10K type strain sequencing project: providing services to taxonomists for standard genome sequencing and annotation.</title>
        <authorList>
            <consortium name="The Broad Institute Genomics Platform"/>
            <consortium name="The Broad Institute Genome Sequencing Center for Infectious Disease"/>
            <person name="Wu L."/>
            <person name="Ma J."/>
        </authorList>
    </citation>
    <scope>NUCLEOTIDE SEQUENCE [LARGE SCALE GENOMIC DNA]</scope>
    <source>
        <strain evidence="3">KCTC 15012</strain>
    </source>
</reference>
<gene>
    <name evidence="2" type="ORF">ACFSNB_04995</name>
</gene>